<name>A0A8J7RGX0_9HYPH</name>
<protein>
    <submittedName>
        <fullName evidence="3">DMT family transporter</fullName>
    </submittedName>
</protein>
<dbReference type="PANTHER" id="PTHR22911">
    <property type="entry name" value="ACYL-MALONYL CONDENSING ENZYME-RELATED"/>
    <property type="match status" value="1"/>
</dbReference>
<sequence length="297" mass="32038">MPSHILRGIVMICLASLCYNLNDMTTKFLVDDYSVGMIILIRSTMALPLLVILAVAVGRTRVSGSSRVGFHAIRGALNLLAAYLYIRGLEHLSVAEATVILFALPLMVTAASALFFKEVVGWKKWSAGLCSFAGVIIAIQPGSETFQPASLYILGASFLYAANSVTARWLPEADNLWTVSFLAAAFQALFVAPVALAEWTSVHPEDLLIFAASAVFSSLGIGLGSMAYRIAPAADLAPFGYSGLIWSLAITWIVWGTFPSFWTCAGALVIFCSSLFYFLFREPGPHRGPVIKKKSVV</sequence>
<feature type="domain" description="EamA" evidence="2">
    <location>
        <begin position="7"/>
        <end position="138"/>
    </location>
</feature>
<feature type="transmembrane region" description="Helical" evidence="1">
    <location>
        <begin position="236"/>
        <end position="254"/>
    </location>
</feature>
<feature type="transmembrane region" description="Helical" evidence="1">
    <location>
        <begin position="34"/>
        <end position="56"/>
    </location>
</feature>
<comment type="caution">
    <text evidence="3">The sequence shown here is derived from an EMBL/GenBank/DDBJ whole genome shotgun (WGS) entry which is preliminary data.</text>
</comment>
<dbReference type="AlphaFoldDB" id="A0A8J7RGX0"/>
<reference evidence="3" key="1">
    <citation type="submission" date="2021-03" db="EMBL/GenBank/DDBJ databases">
        <title>Genome sequencing and assembly of Tianweitania sediminis.</title>
        <authorList>
            <person name="Chhetri G."/>
        </authorList>
    </citation>
    <scope>NUCLEOTIDE SEQUENCE</scope>
    <source>
        <strain evidence="3">Z8</strain>
    </source>
</reference>
<feature type="transmembrane region" description="Helical" evidence="1">
    <location>
        <begin position="68"/>
        <end position="86"/>
    </location>
</feature>
<evidence type="ECO:0000259" key="2">
    <source>
        <dbReference type="Pfam" id="PF00892"/>
    </source>
</evidence>
<keyword evidence="1" id="KW-0812">Transmembrane</keyword>
<dbReference type="EMBL" id="JAGIYY010000001">
    <property type="protein sequence ID" value="MBP0437031.1"/>
    <property type="molecule type" value="Genomic_DNA"/>
</dbReference>
<evidence type="ECO:0000256" key="1">
    <source>
        <dbReference type="SAM" id="Phobius"/>
    </source>
</evidence>
<keyword evidence="1" id="KW-1133">Transmembrane helix</keyword>
<proteinExistence type="predicted"/>
<feature type="domain" description="EamA" evidence="2">
    <location>
        <begin position="149"/>
        <end position="277"/>
    </location>
</feature>
<dbReference type="PANTHER" id="PTHR22911:SF103">
    <property type="entry name" value="BLR2811 PROTEIN"/>
    <property type="match status" value="1"/>
</dbReference>
<keyword evidence="4" id="KW-1185">Reference proteome</keyword>
<dbReference type="InterPro" id="IPR000620">
    <property type="entry name" value="EamA_dom"/>
</dbReference>
<keyword evidence="1" id="KW-0472">Membrane</keyword>
<dbReference type="Pfam" id="PF00892">
    <property type="entry name" value="EamA"/>
    <property type="match status" value="2"/>
</dbReference>
<organism evidence="3 4">
    <name type="scientific">Tianweitania sediminis</name>
    <dbReference type="NCBI Taxonomy" id="1502156"/>
    <lineage>
        <taxon>Bacteria</taxon>
        <taxon>Pseudomonadati</taxon>
        <taxon>Pseudomonadota</taxon>
        <taxon>Alphaproteobacteria</taxon>
        <taxon>Hyphomicrobiales</taxon>
        <taxon>Phyllobacteriaceae</taxon>
        <taxon>Tianweitania</taxon>
    </lineage>
</organism>
<evidence type="ECO:0000313" key="4">
    <source>
        <dbReference type="Proteomes" id="UP000666240"/>
    </source>
</evidence>
<dbReference type="SUPFAM" id="SSF103481">
    <property type="entry name" value="Multidrug resistance efflux transporter EmrE"/>
    <property type="match status" value="2"/>
</dbReference>
<gene>
    <name evidence="3" type="ORF">J5Y06_00010</name>
</gene>
<feature type="transmembrane region" description="Helical" evidence="1">
    <location>
        <begin position="207"/>
        <end position="224"/>
    </location>
</feature>
<feature type="transmembrane region" description="Helical" evidence="1">
    <location>
        <begin position="176"/>
        <end position="195"/>
    </location>
</feature>
<feature type="transmembrane region" description="Helical" evidence="1">
    <location>
        <begin position="260"/>
        <end position="280"/>
    </location>
</feature>
<feature type="transmembrane region" description="Helical" evidence="1">
    <location>
        <begin position="92"/>
        <end position="116"/>
    </location>
</feature>
<accession>A0A8J7RGX0</accession>
<evidence type="ECO:0000313" key="3">
    <source>
        <dbReference type="EMBL" id="MBP0437031.1"/>
    </source>
</evidence>
<dbReference type="GO" id="GO:0016020">
    <property type="term" value="C:membrane"/>
    <property type="evidence" value="ECO:0007669"/>
    <property type="project" value="InterPro"/>
</dbReference>
<dbReference type="RefSeq" id="WP_209333079.1">
    <property type="nucleotide sequence ID" value="NZ_JAGIYY010000001.1"/>
</dbReference>
<dbReference type="InterPro" id="IPR037185">
    <property type="entry name" value="EmrE-like"/>
</dbReference>
<dbReference type="Proteomes" id="UP000666240">
    <property type="component" value="Unassembled WGS sequence"/>
</dbReference>